<dbReference type="Proteomes" id="UP001582793">
    <property type="component" value="Unassembled WGS sequence"/>
</dbReference>
<dbReference type="RefSeq" id="WP_375735908.1">
    <property type="nucleotide sequence ID" value="NZ_JBCGDC010000094.1"/>
</dbReference>
<protein>
    <submittedName>
        <fullName evidence="2">IS3 family transposase</fullName>
    </submittedName>
</protein>
<dbReference type="PANTHER" id="PTHR46889">
    <property type="entry name" value="TRANSPOSASE INSF FOR INSERTION SEQUENCE IS3B-RELATED"/>
    <property type="match status" value="1"/>
</dbReference>
<gene>
    <name evidence="2" type="ORF">AAFH96_25830</name>
</gene>
<comment type="caution">
    <text evidence="2">The sequence shown here is derived from an EMBL/GenBank/DDBJ whole genome shotgun (WGS) entry which is preliminary data.</text>
</comment>
<proteinExistence type="predicted"/>
<keyword evidence="3" id="KW-1185">Reference proteome</keyword>
<reference evidence="2 3" key="1">
    <citation type="submission" date="2024-04" db="EMBL/GenBank/DDBJ databases">
        <title>Polymorphospora sp. isolated from Baiyangdian Lake in Xiong'an New Area.</title>
        <authorList>
            <person name="Zhang X."/>
            <person name="Liu J."/>
        </authorList>
    </citation>
    <scope>NUCLEOTIDE SEQUENCE [LARGE SCALE GENOMIC DNA]</scope>
    <source>
        <strain evidence="2 3">2-325</strain>
    </source>
</reference>
<dbReference type="EMBL" id="JBCGDC010000094">
    <property type="protein sequence ID" value="MFB6396496.1"/>
    <property type="molecule type" value="Genomic_DNA"/>
</dbReference>
<dbReference type="InterPro" id="IPR025948">
    <property type="entry name" value="HTH-like_dom"/>
</dbReference>
<sequence length="136" mass="15703">MLPRGGGSTSGYFAWRNRPPSVRALRHAWLINRIRAVHLASQRTYGFRRVHVELRLDRGLVVGYRAVEMMMRRAGIRGLPGSRRPRRRCRHRSRDLVNRDFARSLLNQWVTDVERHEALTNGAMVKGHRCHSVAAG</sequence>
<dbReference type="PANTHER" id="PTHR46889:SF4">
    <property type="entry name" value="TRANSPOSASE INSO FOR INSERTION SEQUENCE ELEMENT IS911B-RELATED"/>
    <property type="match status" value="1"/>
</dbReference>
<feature type="domain" description="HTH-like" evidence="1">
    <location>
        <begin position="30"/>
        <end position="80"/>
    </location>
</feature>
<organism evidence="2 3">
    <name type="scientific">Polymorphospora lycopeni</name>
    <dbReference type="NCBI Taxonomy" id="3140240"/>
    <lineage>
        <taxon>Bacteria</taxon>
        <taxon>Bacillati</taxon>
        <taxon>Actinomycetota</taxon>
        <taxon>Actinomycetes</taxon>
        <taxon>Micromonosporales</taxon>
        <taxon>Micromonosporaceae</taxon>
        <taxon>Polymorphospora</taxon>
    </lineage>
</organism>
<evidence type="ECO:0000313" key="3">
    <source>
        <dbReference type="Proteomes" id="UP001582793"/>
    </source>
</evidence>
<evidence type="ECO:0000313" key="2">
    <source>
        <dbReference type="EMBL" id="MFB6396496.1"/>
    </source>
</evidence>
<accession>A0ABV5CZP3</accession>
<dbReference type="Pfam" id="PF13276">
    <property type="entry name" value="HTH_21"/>
    <property type="match status" value="1"/>
</dbReference>
<dbReference type="InterPro" id="IPR050900">
    <property type="entry name" value="Transposase_IS3/IS150/IS904"/>
</dbReference>
<evidence type="ECO:0000259" key="1">
    <source>
        <dbReference type="Pfam" id="PF13276"/>
    </source>
</evidence>
<name>A0ABV5CZP3_9ACTN</name>